<dbReference type="Gene3D" id="3.40.50.1820">
    <property type="entry name" value="alpha/beta hydrolase"/>
    <property type="match status" value="1"/>
</dbReference>
<dbReference type="SUPFAM" id="SSF53474">
    <property type="entry name" value="alpha/beta-Hydrolases"/>
    <property type="match status" value="1"/>
</dbReference>
<keyword evidence="3" id="KW-0150">Chloroplast</keyword>
<evidence type="ECO:0000256" key="6">
    <source>
        <dbReference type="ARBA" id="ARBA00022946"/>
    </source>
</evidence>
<accession>A0AA38CLW4</accession>
<evidence type="ECO:0000256" key="2">
    <source>
        <dbReference type="ARBA" id="ARBA00010701"/>
    </source>
</evidence>
<sequence length="528" mass="58682">MKLPTSLKISTFSSLPISRAHPSHLTAAINNSKSPPSVFAKHSNSINCTLTTPSLQVTSPLHKIFQQAQTAFQSALSTTFMDSSPRIATSSHGVNSNIQGDYDLTKKLCRSDPSPKQSLVGKWRECHGANNWEGLLDPLDENLRREIVKYGEFAQATYEAFNSDPNSTSYADCLCNDPNSFFDTVGLKNSGYKVTKYIYATPTTQIPEWLAKIVPPPLKPTKKSSNWIGFVGVSDDLEETKRLGRRDIVIAWRGTITPCEWAENLKTDLKALNLMPFQPGLYNSSGSNQRGLCPKVENGFLSLYTNSSKSSSKSASDQVMEEVQRLVELYKGEELSITVTGHSLGASLALLSAYQIRESLLASNHNIPVTVFSFGGPRVGNLDFKERMEEIGVKTLRIVNTHDLIPKMPGIFLNEWMHRKLFDGLESAGGLKERVYSHVGSELRINHLSSPYLKHNADKSCCHNLEAHLHLVDGFQSSVVPFRSNAKRDHSLVNKTCNFLRDELKVPANWLLLSDHCSTTFSTYVNNI</sequence>
<evidence type="ECO:0000259" key="9">
    <source>
        <dbReference type="Pfam" id="PF01764"/>
    </source>
</evidence>
<dbReference type="InterPro" id="IPR029058">
    <property type="entry name" value="AB_hydrolase_fold"/>
</dbReference>
<keyword evidence="6" id="KW-0809">Transit peptide</keyword>
<keyword evidence="5" id="KW-0378">Hydrolase</keyword>
<comment type="caution">
    <text evidence="10">The sequence shown here is derived from an EMBL/GenBank/DDBJ whole genome shotgun (WGS) entry which is preliminary data.</text>
</comment>
<dbReference type="GO" id="GO:0016042">
    <property type="term" value="P:lipid catabolic process"/>
    <property type="evidence" value="ECO:0007669"/>
    <property type="project" value="UniProtKB-KW"/>
</dbReference>
<evidence type="ECO:0000313" key="11">
    <source>
        <dbReference type="Proteomes" id="UP000824469"/>
    </source>
</evidence>
<dbReference type="CDD" id="cd00519">
    <property type="entry name" value="Lipase_3"/>
    <property type="match status" value="1"/>
</dbReference>
<keyword evidence="7" id="KW-0442">Lipid degradation</keyword>
<feature type="domain" description="Fungal lipase-type" evidence="9">
    <location>
        <begin position="249"/>
        <end position="411"/>
    </location>
</feature>
<comment type="similarity">
    <text evidence="2">Belongs to the AB hydrolase superfamily. Lipase family.</text>
</comment>
<gene>
    <name evidence="10" type="ORF">KI387_030951</name>
</gene>
<dbReference type="AlphaFoldDB" id="A0AA38CLW4"/>
<keyword evidence="4" id="KW-0934">Plastid</keyword>
<evidence type="ECO:0000256" key="3">
    <source>
        <dbReference type="ARBA" id="ARBA00022528"/>
    </source>
</evidence>
<keyword evidence="11" id="KW-1185">Reference proteome</keyword>
<dbReference type="Pfam" id="PF01764">
    <property type="entry name" value="Lipase_3"/>
    <property type="match status" value="1"/>
</dbReference>
<evidence type="ECO:0000256" key="7">
    <source>
        <dbReference type="ARBA" id="ARBA00022963"/>
    </source>
</evidence>
<evidence type="ECO:0000256" key="1">
    <source>
        <dbReference type="ARBA" id="ARBA00004229"/>
    </source>
</evidence>
<dbReference type="PANTHER" id="PTHR31403:SF54">
    <property type="entry name" value="PHOSPHOLIPASE A(1) DAD1, CHLOROPLASTIC"/>
    <property type="match status" value="1"/>
</dbReference>
<dbReference type="FunFam" id="3.40.50.1820:FF:000065">
    <property type="entry name" value="Phospholipase A1-II 3"/>
    <property type="match status" value="1"/>
</dbReference>
<keyword evidence="8" id="KW-0443">Lipid metabolism</keyword>
<dbReference type="GO" id="GO:0009507">
    <property type="term" value="C:chloroplast"/>
    <property type="evidence" value="ECO:0007669"/>
    <property type="project" value="UniProtKB-SubCell"/>
</dbReference>
<dbReference type="InterPro" id="IPR002921">
    <property type="entry name" value="Fungal_lipase-type"/>
</dbReference>
<proteinExistence type="inferred from homology"/>
<dbReference type="GO" id="GO:0008970">
    <property type="term" value="F:phospholipase A1 activity"/>
    <property type="evidence" value="ECO:0007669"/>
    <property type="project" value="UniProtKB-ARBA"/>
</dbReference>
<organism evidence="10 11">
    <name type="scientific">Taxus chinensis</name>
    <name type="common">Chinese yew</name>
    <name type="synonym">Taxus wallichiana var. chinensis</name>
    <dbReference type="NCBI Taxonomy" id="29808"/>
    <lineage>
        <taxon>Eukaryota</taxon>
        <taxon>Viridiplantae</taxon>
        <taxon>Streptophyta</taxon>
        <taxon>Embryophyta</taxon>
        <taxon>Tracheophyta</taxon>
        <taxon>Spermatophyta</taxon>
        <taxon>Pinopsida</taxon>
        <taxon>Pinidae</taxon>
        <taxon>Conifers II</taxon>
        <taxon>Cupressales</taxon>
        <taxon>Taxaceae</taxon>
        <taxon>Taxus</taxon>
    </lineage>
</organism>
<evidence type="ECO:0000256" key="5">
    <source>
        <dbReference type="ARBA" id="ARBA00022801"/>
    </source>
</evidence>
<dbReference type="PANTHER" id="PTHR31403">
    <property type="entry name" value="PHOSPHOLIPASE A1-IBETA2, CHLOROPLASTIC"/>
    <property type="match status" value="1"/>
</dbReference>
<evidence type="ECO:0000256" key="8">
    <source>
        <dbReference type="ARBA" id="ARBA00023098"/>
    </source>
</evidence>
<dbReference type="OMA" id="ELRVHTK"/>
<evidence type="ECO:0000313" key="10">
    <source>
        <dbReference type="EMBL" id="KAH9299269.1"/>
    </source>
</evidence>
<protein>
    <recommendedName>
        <fullName evidence="9">Fungal lipase-type domain-containing protein</fullName>
    </recommendedName>
</protein>
<reference evidence="10 11" key="1">
    <citation type="journal article" date="2021" name="Nat. Plants">
        <title>The Taxus genome provides insights into paclitaxel biosynthesis.</title>
        <authorList>
            <person name="Xiong X."/>
            <person name="Gou J."/>
            <person name="Liao Q."/>
            <person name="Li Y."/>
            <person name="Zhou Q."/>
            <person name="Bi G."/>
            <person name="Li C."/>
            <person name="Du R."/>
            <person name="Wang X."/>
            <person name="Sun T."/>
            <person name="Guo L."/>
            <person name="Liang H."/>
            <person name="Lu P."/>
            <person name="Wu Y."/>
            <person name="Zhang Z."/>
            <person name="Ro D.K."/>
            <person name="Shang Y."/>
            <person name="Huang S."/>
            <person name="Yan J."/>
        </authorList>
    </citation>
    <scope>NUCLEOTIDE SEQUENCE [LARGE SCALE GENOMIC DNA]</scope>
    <source>
        <strain evidence="10">Ta-2019</strain>
    </source>
</reference>
<name>A0AA38CLW4_TAXCH</name>
<evidence type="ECO:0000256" key="4">
    <source>
        <dbReference type="ARBA" id="ARBA00022640"/>
    </source>
</evidence>
<comment type="subcellular location">
    <subcellularLocation>
        <location evidence="1">Plastid</location>
        <location evidence="1">Chloroplast</location>
    </subcellularLocation>
</comment>
<dbReference type="Proteomes" id="UP000824469">
    <property type="component" value="Unassembled WGS sequence"/>
</dbReference>
<dbReference type="EMBL" id="JAHRHJ020000010">
    <property type="protein sequence ID" value="KAH9299269.1"/>
    <property type="molecule type" value="Genomic_DNA"/>
</dbReference>